<dbReference type="Proteomes" id="UP001079657">
    <property type="component" value="Unassembled WGS sequence"/>
</dbReference>
<evidence type="ECO:0000313" key="1">
    <source>
        <dbReference type="EMBL" id="MCY6372797.1"/>
    </source>
</evidence>
<proteinExistence type="predicted"/>
<name>A0ABT4CUQ3_9CLOT</name>
<accession>A0ABT4CUQ3</accession>
<protein>
    <submittedName>
        <fullName evidence="1">Uncharacterized protein</fullName>
    </submittedName>
</protein>
<gene>
    <name evidence="1" type="ORF">OXH55_19605</name>
</gene>
<organism evidence="1 2">
    <name type="scientific">Clostridium ganghwense</name>
    <dbReference type="NCBI Taxonomy" id="312089"/>
    <lineage>
        <taxon>Bacteria</taxon>
        <taxon>Bacillati</taxon>
        <taxon>Bacillota</taxon>
        <taxon>Clostridia</taxon>
        <taxon>Eubacteriales</taxon>
        <taxon>Clostridiaceae</taxon>
        <taxon>Clostridium</taxon>
    </lineage>
</organism>
<sequence length="271" mass="32392">MKNIDFTNFVVIESYNKYQYQFGIDYVSKNCNVIDYKKYYKQVKKEFNKYKIEKNITDIDKVRLITDIKRIIDCRCREILNKLGYVKDITSKNYPELVKIPELKNINDLTLISFLLDINLEIILKSRKVRNNTEHEFIVPTFEELKNSLSSCELFLIALKNMFVENRFSCFKITSKESSQIINIIPYKQNIGEYENIGLISLNDKCYDSFSMEYSILLRYIISRNFDNIPRDLFEINRNMPNEKIHCSGLTFADRDYSYDELFFECPFDYI</sequence>
<dbReference type="EMBL" id="JAPQES010000014">
    <property type="protein sequence ID" value="MCY6372797.1"/>
    <property type="molecule type" value="Genomic_DNA"/>
</dbReference>
<reference evidence="1" key="1">
    <citation type="submission" date="2022-12" db="EMBL/GenBank/DDBJ databases">
        <authorList>
            <person name="Wang J."/>
        </authorList>
    </citation>
    <scope>NUCLEOTIDE SEQUENCE</scope>
    <source>
        <strain evidence="1">HY-42-06</strain>
    </source>
</reference>
<dbReference type="RefSeq" id="WP_268051860.1">
    <property type="nucleotide sequence ID" value="NZ_JAPQES010000014.1"/>
</dbReference>
<comment type="caution">
    <text evidence="1">The sequence shown here is derived from an EMBL/GenBank/DDBJ whole genome shotgun (WGS) entry which is preliminary data.</text>
</comment>
<keyword evidence="2" id="KW-1185">Reference proteome</keyword>
<evidence type="ECO:0000313" key="2">
    <source>
        <dbReference type="Proteomes" id="UP001079657"/>
    </source>
</evidence>